<dbReference type="GO" id="GO:0140993">
    <property type="term" value="F:histone modifying activity"/>
    <property type="evidence" value="ECO:0007669"/>
    <property type="project" value="UniProtKB-ARBA"/>
</dbReference>
<dbReference type="Gramene" id="TRITD5Bv1G249350.1">
    <property type="protein sequence ID" value="TRITD5Bv1G249350.1"/>
    <property type="gene ID" value="TRITD5Bv1G249350"/>
</dbReference>
<dbReference type="PANTHER" id="PTHR47162">
    <property type="entry name" value="OS02G0192300 PROTEIN"/>
    <property type="match status" value="1"/>
</dbReference>
<feature type="region of interest" description="Disordered" evidence="8">
    <location>
        <begin position="1"/>
        <end position="58"/>
    </location>
</feature>
<dbReference type="Gene3D" id="3.30.160.360">
    <property type="match status" value="1"/>
</dbReference>
<evidence type="ECO:0000256" key="8">
    <source>
        <dbReference type="SAM" id="MobiDB-lite"/>
    </source>
</evidence>
<evidence type="ECO:0000256" key="1">
    <source>
        <dbReference type="ARBA" id="ARBA00004123"/>
    </source>
</evidence>
<dbReference type="OMA" id="CEKMYTE"/>
<dbReference type="AlphaFoldDB" id="A0A9R0XPT1"/>
<dbReference type="InterPro" id="IPR019787">
    <property type="entry name" value="Znf_PHD-finger"/>
</dbReference>
<evidence type="ECO:0000256" key="7">
    <source>
        <dbReference type="PROSITE-ProRule" id="PRU00146"/>
    </source>
</evidence>
<dbReference type="GO" id="GO:0016740">
    <property type="term" value="F:transferase activity"/>
    <property type="evidence" value="ECO:0007669"/>
    <property type="project" value="UniProtKB-KW"/>
</dbReference>
<feature type="region of interest" description="Disordered" evidence="8">
    <location>
        <begin position="774"/>
        <end position="798"/>
    </location>
</feature>
<name>A0A9R0XPT1_TRITD</name>
<evidence type="ECO:0000256" key="4">
    <source>
        <dbReference type="ARBA" id="ARBA00022771"/>
    </source>
</evidence>
<dbReference type="SMART" id="SM00249">
    <property type="entry name" value="PHD"/>
    <property type="match status" value="1"/>
</dbReference>
<dbReference type="GO" id="GO:0008270">
    <property type="term" value="F:zinc ion binding"/>
    <property type="evidence" value="ECO:0007669"/>
    <property type="project" value="UniProtKB-KW"/>
</dbReference>
<keyword evidence="3" id="KW-0479">Metal-binding</keyword>
<evidence type="ECO:0000256" key="3">
    <source>
        <dbReference type="ARBA" id="ARBA00022723"/>
    </source>
</evidence>
<dbReference type="SUPFAM" id="SSF57903">
    <property type="entry name" value="FYVE/PHD zinc finger"/>
    <property type="match status" value="1"/>
</dbReference>
<feature type="region of interest" description="Disordered" evidence="8">
    <location>
        <begin position="280"/>
        <end position="341"/>
    </location>
</feature>
<evidence type="ECO:0000313" key="11">
    <source>
        <dbReference type="Proteomes" id="UP000324705"/>
    </source>
</evidence>
<dbReference type="PROSITE" id="PS51543">
    <property type="entry name" value="FYRC"/>
    <property type="match status" value="1"/>
</dbReference>
<dbReference type="Pfam" id="PF00628">
    <property type="entry name" value="PHD"/>
    <property type="match status" value="1"/>
</dbReference>
<protein>
    <recommendedName>
        <fullName evidence="9">PHD-type domain-containing protein</fullName>
    </recommendedName>
</protein>
<keyword evidence="11" id="KW-1185">Reference proteome</keyword>
<evidence type="ECO:0000256" key="5">
    <source>
        <dbReference type="ARBA" id="ARBA00022833"/>
    </source>
</evidence>
<dbReference type="EMBL" id="LT934120">
    <property type="protein sequence ID" value="VAI40496.1"/>
    <property type="molecule type" value="Genomic_DNA"/>
</dbReference>
<dbReference type="Gene3D" id="3.30.40.10">
    <property type="entry name" value="Zinc/RING finger domain, C3HC4 (zinc finger)"/>
    <property type="match status" value="1"/>
</dbReference>
<evidence type="ECO:0000259" key="9">
    <source>
        <dbReference type="PROSITE" id="PS50016"/>
    </source>
</evidence>
<evidence type="ECO:0000256" key="2">
    <source>
        <dbReference type="ARBA" id="ARBA00022679"/>
    </source>
</evidence>
<evidence type="ECO:0000313" key="10">
    <source>
        <dbReference type="EMBL" id="VAI40496.1"/>
    </source>
</evidence>
<dbReference type="PROSITE" id="PS50016">
    <property type="entry name" value="ZF_PHD_2"/>
    <property type="match status" value="1"/>
</dbReference>
<gene>
    <name evidence="10" type="ORF">TRITD_5Bv1G249350</name>
</gene>
<organism evidence="10 11">
    <name type="scientific">Triticum turgidum subsp. durum</name>
    <name type="common">Durum wheat</name>
    <name type="synonym">Triticum durum</name>
    <dbReference type="NCBI Taxonomy" id="4567"/>
    <lineage>
        <taxon>Eukaryota</taxon>
        <taxon>Viridiplantae</taxon>
        <taxon>Streptophyta</taxon>
        <taxon>Embryophyta</taxon>
        <taxon>Tracheophyta</taxon>
        <taxon>Spermatophyta</taxon>
        <taxon>Magnoliopsida</taxon>
        <taxon>Liliopsida</taxon>
        <taxon>Poales</taxon>
        <taxon>Poaceae</taxon>
        <taxon>BOP clade</taxon>
        <taxon>Pooideae</taxon>
        <taxon>Triticodae</taxon>
        <taxon>Triticeae</taxon>
        <taxon>Triticinae</taxon>
        <taxon>Triticum</taxon>
    </lineage>
</organism>
<dbReference type="Proteomes" id="UP000324705">
    <property type="component" value="Chromosome 5B"/>
</dbReference>
<feature type="compositionally biased region" description="Polar residues" evidence="8">
    <location>
        <begin position="779"/>
        <end position="791"/>
    </location>
</feature>
<accession>A0A9R0XPT1</accession>
<dbReference type="PANTHER" id="PTHR47162:SF10">
    <property type="entry name" value="METHYL-CPG-BINDING DOMAIN-CONTAINING PROTEIN 9 ISOFORM X1"/>
    <property type="match status" value="1"/>
</dbReference>
<dbReference type="PROSITE" id="PS51542">
    <property type="entry name" value="FYRN"/>
    <property type="match status" value="1"/>
</dbReference>
<sequence length="1068" mass="117673">MDRPPHLDIDLNEPPPPSPPHEFAAPVAPPPPPLPPANSPPFAPPLPPPRPPKLPPPANVQTQLLLAHQAGDIPLAYHREELWWRSAIAGATAGSSAEGLPPAPVQHPGVAGWGGNQCASCGLPELPGSTVICDACERGFHQACVHVARRPPVGVNEGWMCPECATGPVPLDITRQLWYMHPFTAMSTSRCVLSDHALAINIAYESERIRITVESIVSVADGAHLTELATSHFEGLMLNNTTPFGKDVRAIIYGNHFMPAFTQQFPPVDQSFIADGSIDQRSNHTRGRRRDFPQTSALPKFSEKHEFGSSSTKEPSFFMKATDPSRKEERNPPKPPKFLAENCNRQAHHGSVGLPVQYQDFFITNLGEIDKHASYHNCHQIWPVGFTSYWHDRVTGSLFECEVCDGGSFAPLFKVRRLPCSVFPLPEALTILSQNDARKAAETKESSSFIGDTANDMDDDLYMMMDIPSETNQDFLSCLTNDTEDKRTSLDCNDVQSSNMMSQILPSNFENVPPSKEANINDQIGEFTFEGTSSSSVWEMISSAMVEACEKMYTEHGHLVFSCTHNSENHLLNKGSGCQNFDGPYAPLTRFCSSNGPSIQRVTEKKNDVEATYTLLKHWLYHDRIGLDLEFVQEIVESLPRSTSCVNYQFLCNRAEFHSSVTVASGLLLSVHKDGQSNVDTPYGRHVGVTGLHDLAQPSGSSICKLPPGRPISHKLQPESAADVLQIWEFLGRFAEIIDLEEVPSYEQLEDELAEPWPICASQKETLSKGIQECRDYSSPMNSPANSSIPHSNSESGLSNNEEIVSVFIPVETSSMKEARLDKLAAQTLGRCTGTVLPRVHLALIKVLFGEVLSKLNIDPKESKPRRGRKKDTESLVSTKEFNFDMLTANKLTWPELTRRYMLAISSINGCMDVSDISSREGVKLFRCLHGDGGILCGAVPGVAGMEKDALLLLEAENLICSSLSSEGNKVFMMDYKYSAEVPIADNRTLPDWAKVLEPVRKLPTNVGTRIRNCVYEALDRKPPEWARKVLEHSISKEVYKANASGRTKVSNAPAGCSHCILAVPDCV</sequence>
<dbReference type="InterPro" id="IPR013083">
    <property type="entry name" value="Znf_RING/FYVE/PHD"/>
</dbReference>
<feature type="compositionally biased region" description="Basic and acidic residues" evidence="8">
    <location>
        <begin position="323"/>
        <end position="332"/>
    </location>
</feature>
<dbReference type="InterPro" id="IPR011011">
    <property type="entry name" value="Znf_FYVE_PHD"/>
</dbReference>
<dbReference type="InterPro" id="IPR001965">
    <property type="entry name" value="Znf_PHD"/>
</dbReference>
<dbReference type="InterPro" id="IPR003888">
    <property type="entry name" value="FYrich_N"/>
</dbReference>
<keyword evidence="5" id="KW-0862">Zinc</keyword>
<dbReference type="GO" id="GO:0005634">
    <property type="term" value="C:nucleus"/>
    <property type="evidence" value="ECO:0007669"/>
    <property type="project" value="UniProtKB-SubCell"/>
</dbReference>
<evidence type="ECO:0000256" key="6">
    <source>
        <dbReference type="ARBA" id="ARBA00023242"/>
    </source>
</evidence>
<feature type="compositionally biased region" description="Pro residues" evidence="8">
    <location>
        <begin position="27"/>
        <end position="58"/>
    </location>
</feature>
<dbReference type="PROSITE" id="PS01359">
    <property type="entry name" value="ZF_PHD_1"/>
    <property type="match status" value="1"/>
</dbReference>
<keyword evidence="2" id="KW-0808">Transferase</keyword>
<proteinExistence type="predicted"/>
<dbReference type="InterPro" id="IPR003889">
    <property type="entry name" value="FYrich_C"/>
</dbReference>
<comment type="subcellular location">
    <subcellularLocation>
        <location evidence="1">Nucleus</location>
    </subcellularLocation>
</comment>
<feature type="domain" description="PHD-type" evidence="9">
    <location>
        <begin position="115"/>
        <end position="167"/>
    </location>
</feature>
<keyword evidence="6" id="KW-0539">Nucleus</keyword>
<keyword evidence="4 7" id="KW-0863">Zinc-finger</keyword>
<reference evidence="10 11" key="1">
    <citation type="submission" date="2017-09" db="EMBL/GenBank/DDBJ databases">
        <authorList>
            <consortium name="International Durum Wheat Genome Sequencing Consortium (IDWGSC)"/>
            <person name="Milanesi L."/>
        </authorList>
    </citation>
    <scope>NUCLEOTIDE SEQUENCE [LARGE SCALE GENOMIC DNA]</scope>
    <source>
        <strain evidence="11">cv. Svevo</strain>
    </source>
</reference>
<dbReference type="InterPro" id="IPR019786">
    <property type="entry name" value="Zinc_finger_PHD-type_CS"/>
</dbReference>